<accession>A0AAU7VTT1</accession>
<dbReference type="AlphaFoldDB" id="A0AAU7VTT1"/>
<keyword evidence="1" id="KW-1133">Transmembrane helix</keyword>
<gene>
    <name evidence="2" type="ORF">ABS642_17005</name>
</gene>
<keyword evidence="1" id="KW-0472">Membrane</keyword>
<feature type="transmembrane region" description="Helical" evidence="1">
    <location>
        <begin position="6"/>
        <end position="29"/>
    </location>
</feature>
<organism evidence="2">
    <name type="scientific">Microbacterium sp. A8/3-1</name>
    <dbReference type="NCBI Taxonomy" id="3160749"/>
    <lineage>
        <taxon>Bacteria</taxon>
        <taxon>Bacillati</taxon>
        <taxon>Actinomycetota</taxon>
        <taxon>Actinomycetes</taxon>
        <taxon>Micrococcales</taxon>
        <taxon>Microbacteriaceae</taxon>
        <taxon>Microbacterium</taxon>
    </lineage>
</organism>
<dbReference type="EMBL" id="CP158357">
    <property type="protein sequence ID" value="XBX77597.1"/>
    <property type="molecule type" value="Genomic_DNA"/>
</dbReference>
<evidence type="ECO:0000256" key="1">
    <source>
        <dbReference type="SAM" id="Phobius"/>
    </source>
</evidence>
<sequence>MNEPQIWTLIGVFAAGMFGTITLMSTMFVRMMQNGFDGVRKEFKSEFAGVRTEFANVRTEFRSEFAAVRTEIKAVHARIDHLDRDVNAIYRHLFGIDRG</sequence>
<dbReference type="Gene3D" id="1.20.58.130">
    <property type="match status" value="1"/>
</dbReference>
<dbReference type="RefSeq" id="WP_350351052.1">
    <property type="nucleotide sequence ID" value="NZ_CP158357.1"/>
</dbReference>
<keyword evidence="1" id="KW-0812">Transmembrane</keyword>
<protein>
    <submittedName>
        <fullName evidence="2">Uncharacterized protein</fullName>
    </submittedName>
</protein>
<reference evidence="2" key="1">
    <citation type="submission" date="2024-06" db="EMBL/GenBank/DDBJ databases">
        <title>Draft genome sequence of Microbacterium sp. strain A8/3-1, isolated from Oxytropis tragacanthoides Fisch. ex DC. Root nodules in the Altai region of Russia.</title>
        <authorList>
            <person name="Sazanova A."/>
            <person name="Guro P."/>
            <person name="Kuznetsova I."/>
            <person name="Belimov A."/>
            <person name="Safronova V."/>
        </authorList>
    </citation>
    <scope>NUCLEOTIDE SEQUENCE</scope>
    <source>
        <strain evidence="2">A8/3-1</strain>
    </source>
</reference>
<proteinExistence type="predicted"/>
<evidence type="ECO:0000313" key="2">
    <source>
        <dbReference type="EMBL" id="XBX77597.1"/>
    </source>
</evidence>
<name>A0AAU7VTT1_9MICO</name>